<dbReference type="AlphaFoldDB" id="A0A7S1B069"/>
<dbReference type="Pfam" id="PF00106">
    <property type="entry name" value="adh_short"/>
    <property type="match status" value="1"/>
</dbReference>
<proteinExistence type="inferred from homology"/>
<dbReference type="PANTHER" id="PTHR43490:SF99">
    <property type="entry name" value="SHORT-CHAIN DEHYDROGENASE_REDUCTASE"/>
    <property type="match status" value="1"/>
</dbReference>
<evidence type="ECO:0000256" key="5">
    <source>
        <dbReference type="SAM" id="MobiDB-lite"/>
    </source>
</evidence>
<dbReference type="PRINTS" id="PR00080">
    <property type="entry name" value="SDRFAMILY"/>
</dbReference>
<dbReference type="SUPFAM" id="SSF51735">
    <property type="entry name" value="NAD(P)-binding Rossmann-fold domains"/>
    <property type="match status" value="1"/>
</dbReference>
<evidence type="ECO:0000256" key="3">
    <source>
        <dbReference type="ARBA" id="ARBA00023002"/>
    </source>
</evidence>
<dbReference type="InterPro" id="IPR036291">
    <property type="entry name" value="NAD(P)-bd_dom_sf"/>
</dbReference>
<sequence>MAAVPRRILVTGGNKGIGKALCKQLVDANYHVLLGSRDEERGLAAVGEIAEATHASDRIEFLRLDVCQESSVTSAAQFVVSKYGTESPLFAVVNNAGVGGNSMRDTLNVNLYGPKRVCDAFIPLLCPSTGRIVNTSSASGPMFVADASRELASTLVDPNLTWDVLDSLVNASLESSMNAYGFSKACLNAYTMILAREHPNLLINAMTPGFIDTDLTAGRGSTSPPEKGTKSAIHLLFADLEGNGRFYGSDAVRSPLDRYRNPGDPPYEGP</sequence>
<feature type="region of interest" description="Disordered" evidence="5">
    <location>
        <begin position="249"/>
        <end position="270"/>
    </location>
</feature>
<protein>
    <submittedName>
        <fullName evidence="6">Uncharacterized protein</fullName>
    </submittedName>
</protein>
<dbReference type="InterPro" id="IPR002347">
    <property type="entry name" value="SDR_fam"/>
</dbReference>
<evidence type="ECO:0000313" key="6">
    <source>
        <dbReference type="EMBL" id="CAD8869953.1"/>
    </source>
</evidence>
<reference evidence="6" key="1">
    <citation type="submission" date="2021-01" db="EMBL/GenBank/DDBJ databases">
        <authorList>
            <person name="Corre E."/>
            <person name="Pelletier E."/>
            <person name="Niang G."/>
            <person name="Scheremetjew M."/>
            <person name="Finn R."/>
            <person name="Kale V."/>
            <person name="Holt S."/>
            <person name="Cochrane G."/>
            <person name="Meng A."/>
            <person name="Brown T."/>
            <person name="Cohen L."/>
        </authorList>
    </citation>
    <scope>NUCLEOTIDE SEQUENCE</scope>
</reference>
<evidence type="ECO:0000256" key="4">
    <source>
        <dbReference type="RuleBase" id="RU000363"/>
    </source>
</evidence>
<dbReference type="PANTHER" id="PTHR43490">
    <property type="entry name" value="(+)-NEOMENTHOL DEHYDROGENASE"/>
    <property type="match status" value="1"/>
</dbReference>
<accession>A0A7S1B069</accession>
<evidence type="ECO:0000256" key="2">
    <source>
        <dbReference type="ARBA" id="ARBA00022857"/>
    </source>
</evidence>
<name>A0A7S1B069_NOCSC</name>
<dbReference type="PRINTS" id="PR00081">
    <property type="entry name" value="GDHRDH"/>
</dbReference>
<dbReference type="EMBL" id="HBFQ01062553">
    <property type="protein sequence ID" value="CAD8869953.1"/>
    <property type="molecule type" value="Transcribed_RNA"/>
</dbReference>
<dbReference type="GO" id="GO:0016020">
    <property type="term" value="C:membrane"/>
    <property type="evidence" value="ECO:0007669"/>
    <property type="project" value="TreeGrafter"/>
</dbReference>
<gene>
    <name evidence="6" type="ORF">NSCI0253_LOCUS44310</name>
</gene>
<dbReference type="GO" id="GO:0016491">
    <property type="term" value="F:oxidoreductase activity"/>
    <property type="evidence" value="ECO:0007669"/>
    <property type="project" value="UniProtKB-KW"/>
</dbReference>
<evidence type="ECO:0000256" key="1">
    <source>
        <dbReference type="ARBA" id="ARBA00006484"/>
    </source>
</evidence>
<keyword evidence="2" id="KW-0521">NADP</keyword>
<keyword evidence="3" id="KW-0560">Oxidoreductase</keyword>
<dbReference type="Gene3D" id="3.40.50.720">
    <property type="entry name" value="NAD(P)-binding Rossmann-like Domain"/>
    <property type="match status" value="1"/>
</dbReference>
<comment type="similarity">
    <text evidence="1 4">Belongs to the short-chain dehydrogenases/reductases (SDR) family.</text>
</comment>
<organism evidence="6">
    <name type="scientific">Noctiluca scintillans</name>
    <name type="common">Sea sparkle</name>
    <name type="synonym">Red tide dinoflagellate</name>
    <dbReference type="NCBI Taxonomy" id="2966"/>
    <lineage>
        <taxon>Eukaryota</taxon>
        <taxon>Sar</taxon>
        <taxon>Alveolata</taxon>
        <taxon>Dinophyceae</taxon>
        <taxon>Noctilucales</taxon>
        <taxon>Noctilucaceae</taxon>
        <taxon>Noctiluca</taxon>
    </lineage>
</organism>